<dbReference type="RefSeq" id="WP_354696725.1">
    <property type="nucleotide sequence ID" value="NZ_JAZHOG010000013.1"/>
</dbReference>
<keyword evidence="2" id="KW-1185">Reference proteome</keyword>
<accession>A0AAW9RMT0</accession>
<reference evidence="1 2" key="1">
    <citation type="submission" date="2024-02" db="EMBL/GenBank/DDBJ databases">
        <title>A novel Wenzhouxiangellaceae bacterium, isolated from coastal sediments.</title>
        <authorList>
            <person name="Du Z.-J."/>
            <person name="Ye Y.-Q."/>
            <person name="Zhang X.-Y."/>
        </authorList>
    </citation>
    <scope>NUCLEOTIDE SEQUENCE [LARGE SCALE GENOMIC DNA]</scope>
    <source>
        <strain evidence="1 2">CH-27</strain>
    </source>
</reference>
<dbReference type="AlphaFoldDB" id="A0AAW9RMT0"/>
<proteinExistence type="predicted"/>
<evidence type="ECO:0000313" key="2">
    <source>
        <dbReference type="Proteomes" id="UP001359886"/>
    </source>
</evidence>
<evidence type="ECO:0000313" key="1">
    <source>
        <dbReference type="EMBL" id="MEJ8569403.1"/>
    </source>
</evidence>
<comment type="caution">
    <text evidence="1">The sequence shown here is derived from an EMBL/GenBank/DDBJ whole genome shotgun (WGS) entry which is preliminary data.</text>
</comment>
<dbReference type="EMBL" id="JAZHOG010000013">
    <property type="protein sequence ID" value="MEJ8569403.1"/>
    <property type="molecule type" value="Genomic_DNA"/>
</dbReference>
<name>A0AAW9RMT0_9GAMM</name>
<organism evidence="1 2">
    <name type="scientific">Elongatibacter sediminis</name>
    <dbReference type="NCBI Taxonomy" id="3119006"/>
    <lineage>
        <taxon>Bacteria</taxon>
        <taxon>Pseudomonadati</taxon>
        <taxon>Pseudomonadota</taxon>
        <taxon>Gammaproteobacteria</taxon>
        <taxon>Chromatiales</taxon>
        <taxon>Wenzhouxiangellaceae</taxon>
        <taxon>Elongatibacter</taxon>
    </lineage>
</organism>
<dbReference type="Proteomes" id="UP001359886">
    <property type="component" value="Unassembled WGS sequence"/>
</dbReference>
<gene>
    <name evidence="1" type="ORF">V3330_17385</name>
</gene>
<protein>
    <submittedName>
        <fullName evidence="1">Uncharacterized protein</fullName>
    </submittedName>
</protein>
<sequence>MCNIETIWNRILVHEGEQFETISGLPFTYEIAGNIFLPDRANQNIPRSEFEKAIAVGLPIDGPGEISDLVRGSAYIWAVLHDRRIRQAEW</sequence>